<evidence type="ECO:0000313" key="1">
    <source>
        <dbReference type="EMBL" id="KAH8000932.1"/>
    </source>
</evidence>
<comment type="caution">
    <text evidence="1">The sequence shown here is derived from an EMBL/GenBank/DDBJ whole genome shotgun (WGS) entry which is preliminary data.</text>
</comment>
<dbReference type="EMBL" id="CM037618">
    <property type="protein sequence ID" value="KAH8000932.1"/>
    <property type="molecule type" value="Genomic_DNA"/>
</dbReference>
<dbReference type="Proteomes" id="UP000827872">
    <property type="component" value="Linkage Group LG05"/>
</dbReference>
<evidence type="ECO:0000313" key="2">
    <source>
        <dbReference type="Proteomes" id="UP000827872"/>
    </source>
</evidence>
<reference evidence="1" key="1">
    <citation type="submission" date="2021-08" db="EMBL/GenBank/DDBJ databases">
        <title>The first chromosome-level gecko genome reveals the dynamic sex chromosomes of Neotropical dwarf geckos (Sphaerodactylidae: Sphaerodactylus).</title>
        <authorList>
            <person name="Pinto B.J."/>
            <person name="Keating S.E."/>
            <person name="Gamble T."/>
        </authorList>
    </citation>
    <scope>NUCLEOTIDE SEQUENCE</scope>
    <source>
        <strain evidence="1">TG3544</strain>
    </source>
</reference>
<organism evidence="1 2">
    <name type="scientific">Sphaerodactylus townsendi</name>
    <dbReference type="NCBI Taxonomy" id="933632"/>
    <lineage>
        <taxon>Eukaryota</taxon>
        <taxon>Metazoa</taxon>
        <taxon>Chordata</taxon>
        <taxon>Craniata</taxon>
        <taxon>Vertebrata</taxon>
        <taxon>Euteleostomi</taxon>
        <taxon>Lepidosauria</taxon>
        <taxon>Squamata</taxon>
        <taxon>Bifurcata</taxon>
        <taxon>Gekkota</taxon>
        <taxon>Sphaerodactylidae</taxon>
        <taxon>Sphaerodactylus</taxon>
    </lineage>
</organism>
<protein>
    <submittedName>
        <fullName evidence="1">Uncharacterized protein</fullName>
    </submittedName>
</protein>
<keyword evidence="2" id="KW-1185">Reference proteome</keyword>
<name>A0ACB8F7A9_9SAUR</name>
<gene>
    <name evidence="1" type="ORF">K3G42_030004</name>
</gene>
<sequence length="2830" mass="320336">MPRQNGAVPSVLESLLEQLELHLACSKCSLQVNESTYQLTEVEHKCVMEILLARPKGSGRKRWRKVGRRPGFPNPARYAVCRYYVAGSGCPRHRNFCSFAWCPEEVIVWTFERQTGMERHVLKNFVRHAQTGGLANGLSVPVRDSVSEEIRSEFGGAFREICKLCFHQSPSTISPKGSNRTCATHWEGLLVHVVTSGKMKEQYTEIRPCPSNEKNLSYCAYVSGGKPCKHGANRCSYAHSDVEMAVWEAEQSHGLVRSDLLPPSVDGKPEGPPPAQPEVQLYCRVCLVTCSSQDSFENHCSSVEHVQMITTDALVQWKHRAPPYGLRSFALCKRAEICEYGQDCTKAHSPEELEEWIQRAKAAEEKKNSAKEGGLLSYQDRLLAEYQQSHNEVLIISEQVDGVTVTCQQPLQVQSEEKKIQYQWVFRVHSQKPLKHVALLKRTPGATFFLVGDGLPPGLTYSSGERYKPLPTSPPVSVIRVCVSCCTFGVYEQWLVFDFGSRPVLVQKLQAKIGKKEAHWRVDPAAEHNSQFVNFERWHSGNRVVVPGVPRTGKEMELLAKYKIPSLSLDFQHGAECKPITLVNYREQMHNFLFREEEAEQALITKLSLQVAASLHQMFETPFMGMKIAPPGELYANVPTPCSVTCDSKEGYLLHRSVQTAFLALDPPVNNRIYEVSLDTKSITETGIWLLLPKRCCFELGLKSGTAVRVEVQFRIDQLQFRQWHNAADQLLDARLVLPDVAACSIPRPPEQVQLQRANRKQSQALSFITGQASGVRQVPPLLIYGPFGTGKTFTLAMATLEIIKQPQARVLICTHTNSAADIYTREYFHDYVASGHPGATPLRIKYVDRSIKTTDPITLRYCCLSANQDSFRLPTREELDRHQIIITTAMLSPELGVSAGYFSHILIDEAAQMLECEALVPLSLATLQTRIVLAGDHMQMTPQLFCLRGGEQMADHTLLNRLFQYYQKEKQEVAKKSRIIFNENYRSTASIINFVSRHFYVGKEDAIQAMGNIPPHPEFHPLMFCHVAGSAERDASKTSWINTSEVVQVVEKVQEMSEKWPDEWGERNLRRICVVSCGSQVAVIRQELRKKWLNDVMVESYENLPGKEFRLIILSTVHTTESLSSIKSPNLDFFNNVRVLNTIMTRAQSQVIAVGDATALCSYGQCSKVWRGFFKECVEKGTVTPKTLTLEELRQAAFDQVTWNRASPEFEGTEDDGSDSTSWCSSSDCLNMDDPILQELLDETTDAAVTVSEEGLLNVKSEASVTRGDRREYVSFPPEIMHHYLRMQPSLYKRCELIKEGFDRASAFTLDGAPALNIQIKGRVNCGIAFTGDQVLVEILPNSAAASAPEASLHGKVVGVLKKAERERTFVCMMDEFDSRVMVPIDHTVTKIFVPGLRDSPDVLPIRKMDAGGKVSLLKRQKISQELKKKSLFVVQVINWREGYYYPLGIVTEVLPMASTLAEGLRILGIEYCLKNQYSAAVNKEVAKVTSEKVASVKSSRKDCRNFLTFTVDPSGARDLDDAISVRDLGEKYEIGVHIADVASVVPKGCALDTEAKNRGATFYAPGKEPVCMLPSELSQDFCSLLPQKDRHVISLFIVVNKASDEVAEVLFQLSTIRSDRQLTYEEAEDIIHHCYRAEAPTLCFNTVEHCVAVAYHFSQAHRFSRLHDDCYYHQLDEDSSLGQRCSHQMVEEFMIMFNSFVGEFLTTRDLTRNVTPVRCQSEPLPGQISQMSNKYRELIPLSIHLSHHLRPQTPGDYVGTDGEFLLLTPLWAHLRSAATVGDFHRMLDFITTDDIHPKLVPVNLEFRKLMSRSYFICSNSSAQSRVGHYSLHVDTYTWASSPIRRYMDIVVQRNLLSVLLKGPVWYSPTDIELICHDFNRKNGMAAAYEKKAHNLEMAAQLKRQVQQKFAFVMSVEEMAKNFKVLFPLNKDTLPDLHLINYRALQLVEQPVFIKEQDSMRLTWKRRIYSTVTNQNCTPKSSRIQDSIVTLFAIQVWRDILEAVRSKDYEMVPALLKEGHSKQSRIVGRAQRSRCSHYVELSRELSAGDVLQLQLTTGVQRGFLVPCVQLWTAAPGFDVCLEHAEKPVDCFSKCASEASKENYKDVKEYRRVWLPLCDMESASCAVFENEPIVLYDVCIVWEKQRTREGQLQGTFSLPVEFLKKCDIKVDFNNCFLCIRLGGLKLSSEQDNVDSLSHGLQNLGLTKKTAKAGRLMVDPETYTWVAHGRTEEFGSTKKSEERDRETVCFYINFTSMENIPVEISQTSSRFTVELIPKLLPDIRRENAVRDLKDASELAKKIALRKEIPKQKIQQSQLLMLSSYDLPGRPEIHRRLNPSQNRAIREALSKPFTLIQGPPGTGKTVVGSHIVYWFCQLNQEKKENKSSLGEADEVRSHILYCGPSNKSVDVVAEMLMKIKGVKPLRVYGEMVEMMEFPFPGSSLHVSRKGTRDTKSKPDIRDITLHYRIRRQPNPFAREICQFDARVKSGEEISEEEVESYKRLLSKANKHELQRHDVILCTCSASCAYSLTKYLNVKQVLIDECAMSTEPETLIPLVSHKKVEKVVLLGDHKQLRPVVHNDFCRTLGMETSLFERYKDQALMLDTQYRMHRDICSFPSIKFYEGKLKTWPGLMRRPSVLFHNGNSCCPIIFGHIEGKEKSLMVSTEDGNENSRANLEEAEQVVRIVKQLALDRTTPPEQIAVLTPYNAQVVEIKKMLSQERLQTVTVCTIMKSQGSEWKYVVVSTVRSCSPSAIDRKPTIGWQKKHLGFVTDPNQINVCITRAQEGLCIVGNRYLLESNRMWQGLVQHYRTHACLTVASAIQIRTHPAAHR</sequence>
<accession>A0ACB8F7A9</accession>
<proteinExistence type="predicted"/>